<accession>A0A6F8YEW6</accession>
<feature type="region of interest" description="Disordered" evidence="2">
    <location>
        <begin position="201"/>
        <end position="221"/>
    </location>
</feature>
<evidence type="ECO:0000256" key="1">
    <source>
        <dbReference type="ARBA" id="ARBA00006068"/>
    </source>
</evidence>
<dbReference type="EMBL" id="AP022871">
    <property type="protein sequence ID" value="BCB84646.1"/>
    <property type="molecule type" value="Genomic_DNA"/>
</dbReference>
<dbReference type="KEGG" id="psuu:Psuf_019590"/>
<gene>
    <name evidence="4" type="ORF">Psuf_019590</name>
</gene>
<organism evidence="4 5">
    <name type="scientific">Phytohabitans suffuscus</name>
    <dbReference type="NCBI Taxonomy" id="624315"/>
    <lineage>
        <taxon>Bacteria</taxon>
        <taxon>Bacillati</taxon>
        <taxon>Actinomycetota</taxon>
        <taxon>Actinomycetes</taxon>
        <taxon>Micromonosporales</taxon>
        <taxon>Micromonosporaceae</taxon>
    </lineage>
</organism>
<evidence type="ECO:0000313" key="5">
    <source>
        <dbReference type="Proteomes" id="UP000503011"/>
    </source>
</evidence>
<dbReference type="PANTHER" id="PTHR33392">
    <property type="entry name" value="POLYISOPRENYL-TEICHOIC ACID--PEPTIDOGLYCAN TEICHOIC ACID TRANSFERASE TAGU"/>
    <property type="match status" value="1"/>
</dbReference>
<dbReference type="InterPro" id="IPR004474">
    <property type="entry name" value="LytR_CpsA_psr"/>
</dbReference>
<reference evidence="4 5" key="2">
    <citation type="submission" date="2020-03" db="EMBL/GenBank/DDBJ databases">
        <authorList>
            <person name="Ichikawa N."/>
            <person name="Kimura A."/>
            <person name="Kitahashi Y."/>
            <person name="Uohara A."/>
        </authorList>
    </citation>
    <scope>NUCLEOTIDE SEQUENCE [LARGE SCALE GENOMIC DNA]</scope>
    <source>
        <strain evidence="4 5">NBRC 105367</strain>
    </source>
</reference>
<name>A0A6F8YEW6_9ACTN</name>
<dbReference type="Proteomes" id="UP000503011">
    <property type="component" value="Chromosome"/>
</dbReference>
<protein>
    <recommendedName>
        <fullName evidence="3">Cell envelope-related transcriptional attenuator domain-containing protein</fullName>
    </recommendedName>
</protein>
<evidence type="ECO:0000313" key="4">
    <source>
        <dbReference type="EMBL" id="BCB84646.1"/>
    </source>
</evidence>
<dbReference type="InterPro" id="IPR050922">
    <property type="entry name" value="LytR/CpsA/Psr_CW_biosynth"/>
</dbReference>
<proteinExistence type="inferred from homology"/>
<evidence type="ECO:0000256" key="2">
    <source>
        <dbReference type="SAM" id="MobiDB-lite"/>
    </source>
</evidence>
<dbReference type="Pfam" id="PF03816">
    <property type="entry name" value="LytR_cpsA_psr"/>
    <property type="match status" value="1"/>
</dbReference>
<sequence>MGKASRRLPRWAVLCTIFGTLLLLGSGGTLLASEVLLSRYEGAVKTADLFGDQTAPTAEPRTDIKGPLNILLVGIDPRLDNPNEPPRSDSIIIMHVPDAHDRAYLFSIPRDLLVEIPAFPKADFRGGRDKINAAMAYGSRVPGQEVPDPARGFELLANTISRYTGIKRFDAGAIVNFQGFRKIVDAMGGVTMTLDMDIRSEHLKPDGSGRDGNPNGEGYVGPQKVYKKGSHHLKGWEALDIVRQRKTVGGDYVRQRHQQQFLKAMVNQAFSRDVVTNPVKLDGVLRAAGQSLVFNGRGHSVVDYAITLRNIRSGSITMIKLPGEGVGTGSNYRGERLLPPAEDFFAAVRSDTVDTFMVSHPELINK</sequence>
<evidence type="ECO:0000259" key="3">
    <source>
        <dbReference type="Pfam" id="PF03816"/>
    </source>
</evidence>
<dbReference type="PANTHER" id="PTHR33392:SF6">
    <property type="entry name" value="POLYISOPRENYL-TEICHOIC ACID--PEPTIDOGLYCAN TEICHOIC ACID TRANSFERASE TAGU"/>
    <property type="match status" value="1"/>
</dbReference>
<dbReference type="Gene3D" id="3.40.630.190">
    <property type="entry name" value="LCP protein"/>
    <property type="match status" value="1"/>
</dbReference>
<dbReference type="AlphaFoldDB" id="A0A6F8YEW6"/>
<reference evidence="4 5" key="1">
    <citation type="submission" date="2020-03" db="EMBL/GenBank/DDBJ databases">
        <title>Whole genome shotgun sequence of Phytohabitans suffuscus NBRC 105367.</title>
        <authorList>
            <person name="Komaki H."/>
            <person name="Tamura T."/>
        </authorList>
    </citation>
    <scope>NUCLEOTIDE SEQUENCE [LARGE SCALE GENOMIC DNA]</scope>
    <source>
        <strain evidence="4 5">NBRC 105367</strain>
    </source>
</reference>
<keyword evidence="5" id="KW-1185">Reference proteome</keyword>
<feature type="domain" description="Cell envelope-related transcriptional attenuator" evidence="3">
    <location>
        <begin position="87"/>
        <end position="269"/>
    </location>
</feature>
<comment type="similarity">
    <text evidence="1">Belongs to the LytR/CpsA/Psr (LCP) family.</text>
</comment>